<evidence type="ECO:0000259" key="10">
    <source>
        <dbReference type="Pfam" id="PF12359"/>
    </source>
</evidence>
<dbReference type="OrthoDB" id="3182339at2759"/>
<protein>
    <recommendedName>
        <fullName evidence="2">ubiquitinyl hydrolase 1</fullName>
        <ecNumber evidence="2">3.4.19.12</ecNumber>
    </recommendedName>
</protein>
<proteinExistence type="predicted"/>
<feature type="domain" description="DUF3638" evidence="9">
    <location>
        <begin position="2050"/>
        <end position="2273"/>
    </location>
</feature>
<evidence type="ECO:0000256" key="2">
    <source>
        <dbReference type="ARBA" id="ARBA00012759"/>
    </source>
</evidence>
<evidence type="ECO:0000259" key="11">
    <source>
        <dbReference type="Pfam" id="PF20255"/>
    </source>
</evidence>
<evidence type="ECO:0000256" key="1">
    <source>
        <dbReference type="ARBA" id="ARBA00000707"/>
    </source>
</evidence>
<evidence type="ECO:0000256" key="8">
    <source>
        <dbReference type="SAM" id="MobiDB-lite"/>
    </source>
</evidence>
<dbReference type="Pfam" id="PF12340">
    <property type="entry name" value="DUF3638"/>
    <property type="match status" value="1"/>
</dbReference>
<gene>
    <name evidence="12" type="ORF">PAC_06796</name>
</gene>
<keyword evidence="6" id="KW-0788">Thiol protease</keyword>
<feature type="compositionally biased region" description="Polar residues" evidence="8">
    <location>
        <begin position="177"/>
        <end position="187"/>
    </location>
</feature>
<dbReference type="GO" id="GO:0006508">
    <property type="term" value="P:proteolysis"/>
    <property type="evidence" value="ECO:0007669"/>
    <property type="project" value="UniProtKB-KW"/>
</dbReference>
<dbReference type="EC" id="3.4.19.12" evidence="2"/>
<dbReference type="Pfam" id="PF20255">
    <property type="entry name" value="DUF6606"/>
    <property type="match status" value="1"/>
</dbReference>
<dbReference type="PANTHER" id="PTHR13367">
    <property type="entry name" value="UBIQUITIN THIOESTERASE"/>
    <property type="match status" value="1"/>
</dbReference>
<keyword evidence="3" id="KW-0645">Protease</keyword>
<evidence type="ECO:0000313" key="12">
    <source>
        <dbReference type="EMBL" id="CZR56907.1"/>
    </source>
</evidence>
<keyword evidence="7" id="KW-0175">Coiled coil</keyword>
<evidence type="ECO:0000259" key="9">
    <source>
        <dbReference type="Pfam" id="PF12340"/>
    </source>
</evidence>
<dbReference type="EMBL" id="FJOG01000009">
    <property type="protein sequence ID" value="CZR56907.1"/>
    <property type="molecule type" value="Genomic_DNA"/>
</dbReference>
<dbReference type="STRING" id="576137.A0A1L7WVW6"/>
<sequence>MAPFSNGLSLGVVQYLIHHVFLPPELPQKDDFNTEYESVLIDTTIDALWKFKAHLPDHQSLSINPIIVLMNNLKSVHTSGSIDDERLKTALKVLSDGGEYGTIPLHVRAQNAGLLLSKVDNSIRVEAFELSPLNEAVFATKGRLRRSFPGAALDLKREAFEQPTFRATIADTLATMSHQKAPGTQPQARKAGQMHNEERDKTHPKMITELFLAFLGPLAQPVDVPRLIKNTREELLVRVAIQLELFRLAAASNMPTDTYKLFMVFLLSYVLELSHRIMQDTDRDLQAKWLTITKNAEPSCNLSRLGWLEFDSDTSIVLPALDQYLRTMENRKATNPSASVQRKYGPKKYPADELPSITAFSNSDLVVHDLKAVEAWVEHHLGTWLNHHKGGLTTCGKLAVLIRSYHAIAHTLYTDNPEATSIMLLTSLELWIAGDESATHICGLLKDYDPGIPRDVLTSLVLPFKSQMQRLLHVEDYLVRRSRAKFRAPHIFQEFGSQNSFAVQYFTQSAEHRQLLQKIEKEAAEARQRKREELLKKKVEYDSWMKLRDSVDHDTHEVVTDVFNDFREQKHRDGNCKKCDYQSKADKVEIKVHEWPLPSASLEAQATVFELNVPPWFGHWRDTAVFVIVEVLKAEYVSAERSRNNFPLHEDVCGLSTFFTPFSRERRIGILSQNKPHMGTHRHGKGVSDATESQVCLNSELRYEYHDAKLGCFVSSFQITDKTPKSCTFTLPQKLSYLQQFLFRPASTPHGPSPNAVMASQSECPDGMSIDEYRALSTLPLGCRIQWQNILLQLVMPIVDLKKIETGLVILQAIYQAGPASGGNVLREGHAIVGNLTFVETLLTALDRALQRIKENWESSQVLGTLVTLATRILSLTTSEEIRDKSLAYLVTIREISFKWVNYLKEKARKSTDDHQRAELRSKVVELALICADSFNLEGTCLNATLSIQKQASVFLQCSIKGLSYRSYNIVRRDFLQGKNESVDDAIKKSWSAYQAGDSWQIMSRDLDHWLVSRTAVGSGGVSLSVHFNLLTGELLVNGLPLARLPQQYERHPMYRTLFGQLCLEVMPTTAQGMQFSGKKEFSDYILHFNIESVLDEAGKPVGSDLIVQAVKGDRKYQLIPSRLILGEFPSAFIDNFIHWYNINNDSMEFRPAEDPWTESPDNWKLIRTSTGSKWRLMKHEASLVGVKSETGKLISKLLSPLQDASRIHNIFHHSSSSVDIELPRLQLGFYLKSHNSTIESRQFRGMFVDVDQSLGTLLGLCDKLILKHERSGHRLVIIPEGEVMHVATSGHVRVNIKKDSATKAHAYRVDSHIGRLVDNGSLQSKLFLCYLHGLTSFCLPDPLIKRTGTKQALSILDSAAVRSFVRLTQKEVEILNRIAELTPERKFYPQNERVMQSVTWSGKLGFMAQHGRFHISINSILDQAKTYTIFDPSSCIKRLRLDRVQVHLLERDLIRSSTVRVSGFGAEEHTVNYDSVYLSRDRAQNSAQGFKAFVMSSIMDNNATLKLSRNPELYNRTKHIDVRYHFLRERAMEVKDLFTERIVGTENVVDVLTKPLALKKFKYFMGKIRVVNMKDLDNSIAIEDLDSNVGDNCVYFSLEAPTLCGISSLLMVNEALCLRTSGYKPGVALPLCDLKYSDKQLLEPLKIPSEYWSSLHNVLSRSAPRFEKFGFMMWLSTLAFAENANMQILQSLAFFFSAPDVIRMSAPLLNSFHLRKGSRVNTSNLRNAFRVALLPFPQSPDAKLPQQPRETLHALQRRRQSTFQSNQTQAVDKLLKELEIQWPCEVPVVPSCYTSGTPSPYIDISKAIQIAKPDFKTWFENHRYDKYLEAIADALRRQQISPLTQPLYPSSNRILNTQRKQARGFVGIDDIFARSTPDLSDCDTQNINSIISSDSNAEKPILRLSALLQGLESQTSSSYEKRITSMTCVVVLPLCTTGAVYQQDTLVGYLDRCQKHVHRVYDAISSCLTSPNGSKASAIVASVKQWPRVSPIFLLQQLSRRGWQKITPDWQMCIVQYGRALTDLHRAERLLSLAGNHTDLFRELQNPSHTNWNPLEYPESLLLEVESSIMIREVQEQIAEQMRSPKSGANTVMQLNMGEGKSSVIVPIVAASLADGSRLVRVIVAKPQSKEMFQMLVSKLGELVDRRVYHMPFSRSIKLGQAEAAAIGKIYRECMDNSGILLVQPEHILSFKLMGLECFITNKEKVGSPLLSTQQFFDKSSRDIMDESDENFSVKFELIYTMGTQRPIEFSPDRWVCIQHLLDLVKAFAPSVRKLFPDSISINDPGGVLAFALGQKRWRVNYGLDVFRKPTTRLAVPYRAKDNPTARSEFSHPDVVIVLTSLTYYYGELRDDDIFIAFYHLVKSDQADIEYQAWCIEEVFPPLRFAKSVIDYFLAHIVFPKEMKEFPYKLSASGWDIGQPKTHPITGFGGTNDSRKLLPLSVGHLDLPEQQHTNALVLEYLLGPENSVALMQCSQDASSSDAQSLLAMVTAMEPTVQVILDVGAQILELSNLDVAKQWLRMMPSHSTQAVVFFNDNDELCVINRKDNIEALQTSSFATQLDVCLVYLDEAHIRGTDLKLPTSYRAAVTLGPNLTKDRLVQERCEELDNLQFDSATLREEQERELSLEIEQERQVQKPAPARPATHHLHPDLVKFVSTGNLIPASKAYMPAFQAMRTTSAAAYLNVSQFPQDLLVTTDFANTIQVSNATSYVSDYYQRPVNWILTSTGAPSSKTVKCMLIISPFEAQRIMPDVSVSKTTTLHLYAPRPTLGFRALDALDLFTVPSRPELILPRHLVVLLNLFAGQLYLESFKEYIEVCELLGLAWDKSEEGCVVAADGFILQNDKVKSTFKNSPTRFLKVLMTKVRRNCESIEKTHMGKILDGRLLTRADFEEVEDEN</sequence>
<keyword evidence="5" id="KW-0378">Hydrolase</keyword>
<dbReference type="PANTHER" id="PTHR13367:SF34">
    <property type="match status" value="1"/>
</dbReference>
<dbReference type="InterPro" id="IPR046541">
    <property type="entry name" value="DUF6606"/>
</dbReference>
<keyword evidence="13" id="KW-1185">Reference proteome</keyword>
<feature type="coiled-coil region" evidence="7">
    <location>
        <begin position="509"/>
        <end position="536"/>
    </location>
</feature>
<dbReference type="GO" id="GO:0004843">
    <property type="term" value="F:cysteine-type deubiquitinase activity"/>
    <property type="evidence" value="ECO:0007669"/>
    <property type="project" value="UniProtKB-EC"/>
</dbReference>
<dbReference type="Pfam" id="PF12359">
    <property type="entry name" value="DUF3645"/>
    <property type="match status" value="1"/>
</dbReference>
<evidence type="ECO:0000256" key="4">
    <source>
        <dbReference type="ARBA" id="ARBA00022786"/>
    </source>
</evidence>
<evidence type="ECO:0000256" key="7">
    <source>
        <dbReference type="SAM" id="Coils"/>
    </source>
</evidence>
<feature type="region of interest" description="Disordered" evidence="8">
    <location>
        <begin position="177"/>
        <end position="199"/>
    </location>
</feature>
<organism evidence="12 13">
    <name type="scientific">Phialocephala subalpina</name>
    <dbReference type="NCBI Taxonomy" id="576137"/>
    <lineage>
        <taxon>Eukaryota</taxon>
        <taxon>Fungi</taxon>
        <taxon>Dikarya</taxon>
        <taxon>Ascomycota</taxon>
        <taxon>Pezizomycotina</taxon>
        <taxon>Leotiomycetes</taxon>
        <taxon>Helotiales</taxon>
        <taxon>Mollisiaceae</taxon>
        <taxon>Phialocephala</taxon>
        <taxon>Phialocephala fortinii species complex</taxon>
    </lineage>
</organism>
<feature type="domain" description="DUF6606" evidence="11">
    <location>
        <begin position="16"/>
        <end position="272"/>
    </location>
</feature>
<comment type="catalytic activity">
    <reaction evidence="1">
        <text>Thiol-dependent hydrolysis of ester, thioester, amide, peptide and isopeptide bonds formed by the C-terminal Gly of ubiquitin (a 76-residue protein attached to proteins as an intracellular targeting signal).</text>
        <dbReference type="EC" id="3.4.19.12"/>
    </reaction>
</comment>
<dbReference type="InterPro" id="IPR051346">
    <property type="entry name" value="OTU_Deubiquitinase"/>
</dbReference>
<dbReference type="InterPro" id="IPR022105">
    <property type="entry name" value="DUF3645"/>
</dbReference>
<name>A0A1L7WVW6_9HELO</name>
<evidence type="ECO:0000313" key="13">
    <source>
        <dbReference type="Proteomes" id="UP000184330"/>
    </source>
</evidence>
<feature type="domain" description="DUF3645" evidence="10">
    <location>
        <begin position="2313"/>
        <end position="2341"/>
    </location>
</feature>
<evidence type="ECO:0000256" key="6">
    <source>
        <dbReference type="ARBA" id="ARBA00022807"/>
    </source>
</evidence>
<keyword evidence="4" id="KW-0833">Ubl conjugation pathway</keyword>
<accession>A0A1L7WVW6</accession>
<evidence type="ECO:0000256" key="3">
    <source>
        <dbReference type="ARBA" id="ARBA00022670"/>
    </source>
</evidence>
<dbReference type="InterPro" id="IPR022099">
    <property type="entry name" value="DUF3638"/>
</dbReference>
<evidence type="ECO:0000256" key="5">
    <source>
        <dbReference type="ARBA" id="ARBA00022801"/>
    </source>
</evidence>
<reference evidence="12 13" key="1">
    <citation type="submission" date="2016-03" db="EMBL/GenBank/DDBJ databases">
        <authorList>
            <person name="Ploux O."/>
        </authorList>
    </citation>
    <scope>NUCLEOTIDE SEQUENCE [LARGE SCALE GENOMIC DNA]</scope>
    <source>
        <strain evidence="12 13">UAMH 11012</strain>
    </source>
</reference>
<dbReference type="CDD" id="cd09272">
    <property type="entry name" value="RNase_HI_RT_Ty1"/>
    <property type="match status" value="1"/>
</dbReference>
<dbReference type="Proteomes" id="UP000184330">
    <property type="component" value="Unassembled WGS sequence"/>
</dbReference>